<protein>
    <submittedName>
        <fullName evidence="1">Uncharacterized protein</fullName>
    </submittedName>
</protein>
<organism evidence="1 2">
    <name type="scientific">Hygrophoropsis aurantiaca</name>
    <dbReference type="NCBI Taxonomy" id="72124"/>
    <lineage>
        <taxon>Eukaryota</taxon>
        <taxon>Fungi</taxon>
        <taxon>Dikarya</taxon>
        <taxon>Basidiomycota</taxon>
        <taxon>Agaricomycotina</taxon>
        <taxon>Agaricomycetes</taxon>
        <taxon>Agaricomycetidae</taxon>
        <taxon>Boletales</taxon>
        <taxon>Coniophorineae</taxon>
        <taxon>Hygrophoropsidaceae</taxon>
        <taxon>Hygrophoropsis</taxon>
    </lineage>
</organism>
<gene>
    <name evidence="1" type="ORF">BJ138DRAFT_385990</name>
</gene>
<comment type="caution">
    <text evidence="1">The sequence shown here is derived from an EMBL/GenBank/DDBJ whole genome shotgun (WGS) entry which is preliminary data.</text>
</comment>
<keyword evidence="2" id="KW-1185">Reference proteome</keyword>
<evidence type="ECO:0000313" key="2">
    <source>
        <dbReference type="Proteomes" id="UP000790377"/>
    </source>
</evidence>
<name>A0ACB8AM64_9AGAM</name>
<reference evidence="1" key="1">
    <citation type="journal article" date="2021" name="New Phytol.">
        <title>Evolutionary innovations through gain and loss of genes in the ectomycorrhizal Boletales.</title>
        <authorList>
            <person name="Wu G."/>
            <person name="Miyauchi S."/>
            <person name="Morin E."/>
            <person name="Kuo A."/>
            <person name="Drula E."/>
            <person name="Varga T."/>
            <person name="Kohler A."/>
            <person name="Feng B."/>
            <person name="Cao Y."/>
            <person name="Lipzen A."/>
            <person name="Daum C."/>
            <person name="Hundley H."/>
            <person name="Pangilinan J."/>
            <person name="Johnson J."/>
            <person name="Barry K."/>
            <person name="LaButti K."/>
            <person name="Ng V."/>
            <person name="Ahrendt S."/>
            <person name="Min B."/>
            <person name="Choi I.G."/>
            <person name="Park H."/>
            <person name="Plett J.M."/>
            <person name="Magnuson J."/>
            <person name="Spatafora J.W."/>
            <person name="Nagy L.G."/>
            <person name="Henrissat B."/>
            <person name="Grigoriev I.V."/>
            <person name="Yang Z.L."/>
            <person name="Xu J."/>
            <person name="Martin F.M."/>
        </authorList>
    </citation>
    <scope>NUCLEOTIDE SEQUENCE</scope>
    <source>
        <strain evidence="1">ATCC 28755</strain>
    </source>
</reference>
<dbReference type="Proteomes" id="UP000790377">
    <property type="component" value="Unassembled WGS sequence"/>
</dbReference>
<accession>A0ACB8AM64</accession>
<evidence type="ECO:0000313" key="1">
    <source>
        <dbReference type="EMBL" id="KAH7914484.1"/>
    </source>
</evidence>
<sequence length="324" mass="35323">MFSSQGDSATYEHPEFDPLTLSRIEAELKHWESVIFRGDMGDQSQDPTGNASGYNGNLPQNGPPSSTIVNSNTNPESSSSVPLTIPHGSIAPPPQLPPEAYNYLIHALISMQGASSTTNSQSATGFSYHGQTSALPPHPSWPPPPSNPYQSHVPLQSGPPSQFSYEQLMMQLPSASHFNATSSSQFSSMPQAPANSSPQETGDQSDSETVSIAEDKRRRNTAASARFRIKKKQRTLNLERTVADLTGRTEELEREASELRRENGWLKEIVLLKGRGFGALGAVNNPQAESSRAHEQRQVESSDSEPQPSSKQRGKSRKGKEKEK</sequence>
<proteinExistence type="predicted"/>
<dbReference type="EMBL" id="MU267613">
    <property type="protein sequence ID" value="KAH7914484.1"/>
    <property type="molecule type" value="Genomic_DNA"/>
</dbReference>